<dbReference type="AlphaFoldDB" id="A0A7J6H594"/>
<dbReference type="PANTHER" id="PTHR23079">
    <property type="entry name" value="RNA-DEPENDENT RNA POLYMERASE"/>
    <property type="match status" value="1"/>
</dbReference>
<feature type="domain" description="RDRP core" evidence="10">
    <location>
        <begin position="242"/>
        <end position="854"/>
    </location>
</feature>
<evidence type="ECO:0000259" key="11">
    <source>
        <dbReference type="Pfam" id="PF26253"/>
    </source>
</evidence>
<feature type="compositionally biased region" description="Low complexity" evidence="9">
    <location>
        <begin position="77"/>
        <end position="104"/>
    </location>
</feature>
<keyword evidence="2 8" id="KW-0696">RNA-directed RNA polymerase</keyword>
<dbReference type="GO" id="GO:0030422">
    <property type="term" value="P:siRNA processing"/>
    <property type="evidence" value="ECO:0007669"/>
    <property type="project" value="TreeGrafter"/>
</dbReference>
<dbReference type="Pfam" id="PF05183">
    <property type="entry name" value="RdRP"/>
    <property type="match status" value="1"/>
</dbReference>
<dbReference type="EC" id="2.7.7.48" evidence="8"/>
<dbReference type="InterPro" id="IPR058752">
    <property type="entry name" value="RDRP_C_head"/>
</dbReference>
<evidence type="ECO:0000256" key="3">
    <source>
        <dbReference type="ARBA" id="ARBA00022679"/>
    </source>
</evidence>
<comment type="similarity">
    <text evidence="1 8">Belongs to the RdRP family.</text>
</comment>
<dbReference type="InterPro" id="IPR057596">
    <property type="entry name" value="RDRP_core"/>
</dbReference>
<evidence type="ECO:0000256" key="9">
    <source>
        <dbReference type="SAM" id="MobiDB-lite"/>
    </source>
</evidence>
<organism evidence="12 13">
    <name type="scientific">Cannabis sativa</name>
    <name type="common">Hemp</name>
    <name type="synonym">Marijuana</name>
    <dbReference type="NCBI Taxonomy" id="3483"/>
    <lineage>
        <taxon>Eukaryota</taxon>
        <taxon>Viridiplantae</taxon>
        <taxon>Streptophyta</taxon>
        <taxon>Embryophyta</taxon>
        <taxon>Tracheophyta</taxon>
        <taxon>Spermatophyta</taxon>
        <taxon>Magnoliopsida</taxon>
        <taxon>eudicotyledons</taxon>
        <taxon>Gunneridae</taxon>
        <taxon>Pentapetalae</taxon>
        <taxon>rosids</taxon>
        <taxon>fabids</taxon>
        <taxon>Rosales</taxon>
        <taxon>Cannabaceae</taxon>
        <taxon>Cannabis</taxon>
    </lineage>
</organism>
<dbReference type="InterPro" id="IPR007855">
    <property type="entry name" value="RDRP"/>
</dbReference>
<sequence>MDGYDDAELRVGLPLPRSVENLLHKICSEKNQSPPKADVRRKLVVAGEKEALQVLQIVDRDQVGNLSAYIVDLLGNSSSPSPSPSTSSSPFLSPSPSLSSSRSSPPRKRVSVSYSPTRRIYFSSTSASECSGSIPCSLSSRTETPQKPRETGQREVLEALGELEFRRQFLILNYSAGKEFRTVITDEEIRSFKNVSMVEFEKQMWKRFGRNALEPQDRLMHHDWDSRRTHLYYCHVSPEGSYRFKGPYLNSTRTHLQKVLGDDNVLMVKFAEESTSRDPNYPGFRNICKEGILVGLRLYCYFVFKDGGKEEKKKSPTSSPVKCFFIRTHSTAHIDQNASYILSNGCYKTMFDRRLLFMHAHTVPNVAKFDARFSLVLSKTHSMDIDLSQVRVDFIDDLPCKNEFGEIVKRDGEALIHTDGTGYISEDLALLCPQNVHKGQYNNNKFSEIIQNHDEHDDKVEDGAKIERQGTGTREPPMLIQFRMFYNGYAVKGTFLVNKKGKTIQIRNSMVKVKPDPAILDIKTVNSLEVVGTSFGGVPHKYFEELLDNALREAYAASSSKRIALKVGINYGNMDNDFTIARMILAGIPLEEPYLQYRLSILMKEEKKSLKGGKLYIPECCYLMGTADPTGKLESDEVCVVLGNGQISGKVLVYRNPGIHFGDIHLLKATYIEELESFVGNAKYAIFFSIKGARSVADEIAGGDFDGDMYWVSRNPELLKYFKPSKPWVPMPSAKKVVSKPIPSVPEELEDESINHFLQARFKPSKAMSEAADSWSALMDRYLTLGNDCVEEKKFVEKNLNKLANIYYDALDAAKNGTKVIVPGELKPKLFPHHMERPKSFESKSILGLIYDRVNSYKEEDYSKTEVWKLPCFGDDIIPEDSLKKWKEYHTNYKKEMCDALKNKDNELKTNAADEVLRKYKKLLYEAEDLEESPRSMEEIYSEAIAIYHVTYDHAMGNGSVKNCSFAWNVAGSALFKFYAIKKIGEKAFFCVPSVLKEVL</sequence>
<dbReference type="Proteomes" id="UP000525078">
    <property type="component" value="Unassembled WGS sequence"/>
</dbReference>
<evidence type="ECO:0000313" key="12">
    <source>
        <dbReference type="EMBL" id="KAF4390031.1"/>
    </source>
</evidence>
<protein>
    <recommendedName>
        <fullName evidence="8">RNA-dependent RNA polymerase</fullName>
        <ecNumber evidence="8">2.7.7.48</ecNumber>
    </recommendedName>
</protein>
<comment type="function">
    <text evidence="8">Probably involved in the RNA silencing pathway and required for the generation of small interfering RNAs (siRNAs).</text>
</comment>
<gene>
    <name evidence="12" type="ORF">F8388_002973</name>
</gene>
<accession>A0A7J6H594</accession>
<evidence type="ECO:0000256" key="2">
    <source>
        <dbReference type="ARBA" id="ARBA00022484"/>
    </source>
</evidence>
<evidence type="ECO:0000256" key="4">
    <source>
        <dbReference type="ARBA" id="ARBA00022695"/>
    </source>
</evidence>
<comment type="caution">
    <text evidence="12">The sequence shown here is derived from an EMBL/GenBank/DDBJ whole genome shotgun (WGS) entry which is preliminary data.</text>
</comment>
<dbReference type="PANTHER" id="PTHR23079:SF55">
    <property type="entry name" value="RNA-DIRECTED RNA POLYMERASE"/>
    <property type="match status" value="1"/>
</dbReference>
<feature type="compositionally biased region" description="Polar residues" evidence="9">
    <location>
        <begin position="127"/>
        <end position="143"/>
    </location>
</feature>
<keyword evidence="4 8" id="KW-0548">Nucleotidyltransferase</keyword>
<keyword evidence="6 8" id="KW-0943">RNA-mediated gene silencing</keyword>
<name>A0A7J6H594_CANSA</name>
<evidence type="ECO:0000256" key="5">
    <source>
        <dbReference type="ARBA" id="ARBA00022884"/>
    </source>
</evidence>
<feature type="domain" description="RDRP C-terminal head" evidence="11">
    <location>
        <begin position="871"/>
        <end position="987"/>
    </location>
</feature>
<keyword evidence="5 8" id="KW-0694">RNA-binding</keyword>
<comment type="catalytic activity">
    <reaction evidence="7 8">
        <text>RNA(n) + a ribonucleoside 5'-triphosphate = RNA(n+1) + diphosphate</text>
        <dbReference type="Rhea" id="RHEA:21248"/>
        <dbReference type="Rhea" id="RHEA-COMP:14527"/>
        <dbReference type="Rhea" id="RHEA-COMP:17342"/>
        <dbReference type="ChEBI" id="CHEBI:33019"/>
        <dbReference type="ChEBI" id="CHEBI:61557"/>
        <dbReference type="ChEBI" id="CHEBI:140395"/>
        <dbReference type="EC" id="2.7.7.48"/>
    </reaction>
</comment>
<dbReference type="EMBL" id="JAATIP010000030">
    <property type="protein sequence ID" value="KAF4390031.1"/>
    <property type="molecule type" value="Genomic_DNA"/>
</dbReference>
<evidence type="ECO:0000313" key="13">
    <source>
        <dbReference type="Proteomes" id="UP000525078"/>
    </source>
</evidence>
<proteinExistence type="inferred from homology"/>
<dbReference type="GO" id="GO:0031380">
    <property type="term" value="C:nuclear RNA-directed RNA polymerase complex"/>
    <property type="evidence" value="ECO:0007669"/>
    <property type="project" value="TreeGrafter"/>
</dbReference>
<evidence type="ECO:0000256" key="8">
    <source>
        <dbReference type="RuleBase" id="RU363098"/>
    </source>
</evidence>
<evidence type="ECO:0000256" key="7">
    <source>
        <dbReference type="ARBA" id="ARBA00048744"/>
    </source>
</evidence>
<dbReference type="GO" id="GO:0003723">
    <property type="term" value="F:RNA binding"/>
    <property type="evidence" value="ECO:0007669"/>
    <property type="project" value="UniProtKB-KW"/>
</dbReference>
<reference evidence="12 13" key="1">
    <citation type="journal article" date="2020" name="bioRxiv">
        <title>Sequence and annotation of 42 cannabis genomes reveals extensive copy number variation in cannabinoid synthesis and pathogen resistance genes.</title>
        <authorList>
            <person name="Mckernan K.J."/>
            <person name="Helbert Y."/>
            <person name="Kane L.T."/>
            <person name="Ebling H."/>
            <person name="Zhang L."/>
            <person name="Liu B."/>
            <person name="Eaton Z."/>
            <person name="Mclaughlin S."/>
            <person name="Kingan S."/>
            <person name="Baybayan P."/>
            <person name="Concepcion G."/>
            <person name="Jordan M."/>
            <person name="Riva A."/>
            <person name="Barbazuk W."/>
            <person name="Harkins T."/>
        </authorList>
    </citation>
    <scope>NUCLEOTIDE SEQUENCE [LARGE SCALE GENOMIC DNA]</scope>
    <source>
        <strain evidence="13">cv. Jamaican Lion 4</strain>
        <tissue evidence="12">Leaf</tissue>
    </source>
</reference>
<dbReference type="Pfam" id="PF26253">
    <property type="entry name" value="RdRP_head"/>
    <property type="match status" value="1"/>
</dbReference>
<evidence type="ECO:0000256" key="1">
    <source>
        <dbReference type="ARBA" id="ARBA00005762"/>
    </source>
</evidence>
<feature type="region of interest" description="Disordered" evidence="9">
    <location>
        <begin position="127"/>
        <end position="152"/>
    </location>
</feature>
<evidence type="ECO:0000256" key="6">
    <source>
        <dbReference type="ARBA" id="ARBA00023158"/>
    </source>
</evidence>
<keyword evidence="3 8" id="KW-0808">Transferase</keyword>
<evidence type="ECO:0000259" key="10">
    <source>
        <dbReference type="Pfam" id="PF05183"/>
    </source>
</evidence>
<dbReference type="GO" id="GO:0003968">
    <property type="term" value="F:RNA-directed RNA polymerase activity"/>
    <property type="evidence" value="ECO:0007669"/>
    <property type="project" value="UniProtKB-KW"/>
</dbReference>
<feature type="region of interest" description="Disordered" evidence="9">
    <location>
        <begin position="77"/>
        <end position="112"/>
    </location>
</feature>